<reference evidence="3" key="1">
    <citation type="submission" date="2017-09" db="EMBL/GenBank/DDBJ databases">
        <title>Depth-based differentiation of microbial function through sediment-hosted aquifers and enrichment of novel symbionts in the deep terrestrial subsurface.</title>
        <authorList>
            <person name="Probst A.J."/>
            <person name="Ladd B."/>
            <person name="Jarett J.K."/>
            <person name="Geller-Mcgrath D.E."/>
            <person name="Sieber C.M.K."/>
            <person name="Emerson J.B."/>
            <person name="Anantharaman K."/>
            <person name="Thomas B.C."/>
            <person name="Malmstrom R."/>
            <person name="Stieglmeier M."/>
            <person name="Klingl A."/>
            <person name="Woyke T."/>
            <person name="Ryan C.M."/>
            <person name="Banfield J.F."/>
        </authorList>
    </citation>
    <scope>NUCLEOTIDE SEQUENCE [LARGE SCALE GENOMIC DNA]</scope>
</reference>
<feature type="domain" description="Antitoxin SocA-like Panacea" evidence="1">
    <location>
        <begin position="34"/>
        <end position="144"/>
    </location>
</feature>
<evidence type="ECO:0000313" key="3">
    <source>
        <dbReference type="Proteomes" id="UP000230683"/>
    </source>
</evidence>
<organism evidence="2 3">
    <name type="scientific">candidate division WWE3 bacterium CG_4_9_14_3_um_filter_34_6</name>
    <dbReference type="NCBI Taxonomy" id="1975079"/>
    <lineage>
        <taxon>Bacteria</taxon>
        <taxon>Katanobacteria</taxon>
    </lineage>
</organism>
<name>A0A2M7X4W7_UNCKA</name>
<sequence length="204" mass="23578">MNKMPQTDFKKITQALNYLANGYKGKRLNKLKAIKLMWLADRYHLRKYGRPITWDIYEAMKLGPVGSIAKDVAEQSSFIDSNGRKYSSKYLNPIDKNTYESKLPTDIKVFSQSDIEALDFALSNYGDWKKFDLKDLAHLYPEWKKFESSIESGARSKVRMDYADFFLDPSEVKDDIFKIDHDILTASKDIYSQLKSISDARISG</sequence>
<gene>
    <name evidence="2" type="ORF">CO178_00680</name>
</gene>
<comment type="caution">
    <text evidence="2">The sequence shown here is derived from an EMBL/GenBank/DDBJ whole genome shotgun (WGS) entry which is preliminary data.</text>
</comment>
<dbReference type="AlphaFoldDB" id="A0A2M7X4W7"/>
<proteinExistence type="predicted"/>
<protein>
    <recommendedName>
        <fullName evidence="1">Antitoxin SocA-like Panacea domain-containing protein</fullName>
    </recommendedName>
</protein>
<dbReference type="EMBL" id="PFWY01000033">
    <property type="protein sequence ID" value="PJA41213.1"/>
    <property type="molecule type" value="Genomic_DNA"/>
</dbReference>
<dbReference type="Proteomes" id="UP000230683">
    <property type="component" value="Unassembled WGS sequence"/>
</dbReference>
<dbReference type="Pfam" id="PF13274">
    <property type="entry name" value="SocA_Panacea"/>
    <property type="match status" value="1"/>
</dbReference>
<accession>A0A2M7X4W7</accession>
<dbReference type="InterPro" id="IPR025272">
    <property type="entry name" value="SocA_Panacea"/>
</dbReference>
<evidence type="ECO:0000259" key="1">
    <source>
        <dbReference type="Pfam" id="PF13274"/>
    </source>
</evidence>
<evidence type="ECO:0000313" key="2">
    <source>
        <dbReference type="EMBL" id="PJA41213.1"/>
    </source>
</evidence>